<organism evidence="1 2">
    <name type="scientific">Zootermopsis nevadensis</name>
    <name type="common">Dampwood termite</name>
    <dbReference type="NCBI Taxonomy" id="136037"/>
    <lineage>
        <taxon>Eukaryota</taxon>
        <taxon>Metazoa</taxon>
        <taxon>Ecdysozoa</taxon>
        <taxon>Arthropoda</taxon>
        <taxon>Hexapoda</taxon>
        <taxon>Insecta</taxon>
        <taxon>Pterygota</taxon>
        <taxon>Neoptera</taxon>
        <taxon>Polyneoptera</taxon>
        <taxon>Dictyoptera</taxon>
        <taxon>Blattodea</taxon>
        <taxon>Blattoidea</taxon>
        <taxon>Termitoidae</taxon>
        <taxon>Termopsidae</taxon>
        <taxon>Zootermopsis</taxon>
    </lineage>
</organism>
<evidence type="ECO:0000313" key="1">
    <source>
        <dbReference type="EMBL" id="KDR16433.1"/>
    </source>
</evidence>
<protein>
    <submittedName>
        <fullName evidence="1">Uncharacterized protein</fullName>
    </submittedName>
</protein>
<accession>A0A067RCG3</accession>
<dbReference type="InParanoid" id="A0A067RCG3"/>
<reference evidence="1 2" key="1">
    <citation type="journal article" date="2014" name="Nat. Commun.">
        <title>Molecular traces of alternative social organization in a termite genome.</title>
        <authorList>
            <person name="Terrapon N."/>
            <person name="Li C."/>
            <person name="Robertson H.M."/>
            <person name="Ji L."/>
            <person name="Meng X."/>
            <person name="Booth W."/>
            <person name="Chen Z."/>
            <person name="Childers C.P."/>
            <person name="Glastad K.M."/>
            <person name="Gokhale K."/>
            <person name="Gowin J."/>
            <person name="Gronenberg W."/>
            <person name="Hermansen R.A."/>
            <person name="Hu H."/>
            <person name="Hunt B.G."/>
            <person name="Huylmans A.K."/>
            <person name="Khalil S.M."/>
            <person name="Mitchell R.D."/>
            <person name="Munoz-Torres M.C."/>
            <person name="Mustard J.A."/>
            <person name="Pan H."/>
            <person name="Reese J.T."/>
            <person name="Scharf M.E."/>
            <person name="Sun F."/>
            <person name="Vogel H."/>
            <person name="Xiao J."/>
            <person name="Yang W."/>
            <person name="Yang Z."/>
            <person name="Yang Z."/>
            <person name="Zhou J."/>
            <person name="Zhu J."/>
            <person name="Brent C.S."/>
            <person name="Elsik C.G."/>
            <person name="Goodisman M.A."/>
            <person name="Liberles D.A."/>
            <person name="Roe R.M."/>
            <person name="Vargo E.L."/>
            <person name="Vilcinskas A."/>
            <person name="Wang J."/>
            <person name="Bornberg-Bauer E."/>
            <person name="Korb J."/>
            <person name="Zhang G."/>
            <person name="Liebig J."/>
        </authorList>
    </citation>
    <scope>NUCLEOTIDE SEQUENCE [LARGE SCALE GENOMIC DNA]</scope>
    <source>
        <tissue evidence="1">Whole organism</tissue>
    </source>
</reference>
<keyword evidence="2" id="KW-1185">Reference proteome</keyword>
<sequence length="167" mass="19638">MHPVWTRQCCIIVEMGNSKFLCIDFLNYLIDVIQIMTRNLKPKAASANVENKDLPVYKPGDIERSFYIFYMTEKLLKKWKSFQSSKMSTNMNDTSRAHSTNILDLWRQNWCRSSSNTKSPGRSNDVELNPASRWKDVLEELVVNFTEDYPFFTLYSFQCLELLQPEN</sequence>
<proteinExistence type="predicted"/>
<evidence type="ECO:0000313" key="2">
    <source>
        <dbReference type="Proteomes" id="UP000027135"/>
    </source>
</evidence>
<dbReference type="Proteomes" id="UP000027135">
    <property type="component" value="Unassembled WGS sequence"/>
</dbReference>
<dbReference type="AlphaFoldDB" id="A0A067RCG3"/>
<name>A0A067RCG3_ZOONE</name>
<dbReference type="EMBL" id="KK852794">
    <property type="protein sequence ID" value="KDR16433.1"/>
    <property type="molecule type" value="Genomic_DNA"/>
</dbReference>
<gene>
    <name evidence="1" type="ORF">L798_09340</name>
</gene>